<feature type="region of interest" description="Disordered" evidence="2">
    <location>
        <begin position="140"/>
        <end position="161"/>
    </location>
</feature>
<dbReference type="GO" id="GO:0005829">
    <property type="term" value="C:cytosol"/>
    <property type="evidence" value="ECO:0007669"/>
    <property type="project" value="TreeGrafter"/>
</dbReference>
<evidence type="ECO:0000313" key="3">
    <source>
        <dbReference type="EMBL" id="QIS24019.1"/>
    </source>
</evidence>
<name>A0A6G9ZEG3_9NOCA</name>
<reference evidence="3 4" key="1">
    <citation type="journal article" date="2019" name="ACS Chem. Biol.">
        <title>Identification and Mobilization of a Cryptic Antibiotic Biosynthesis Gene Locus from a Human-Pathogenic Nocardia Isolate.</title>
        <authorList>
            <person name="Herisse M."/>
            <person name="Ishida K."/>
            <person name="Porter J.L."/>
            <person name="Howden B."/>
            <person name="Hertweck C."/>
            <person name="Stinear T.P."/>
            <person name="Pidot S.J."/>
        </authorList>
    </citation>
    <scope>NUCLEOTIDE SEQUENCE [LARGE SCALE GENOMIC DNA]</scope>
    <source>
        <strain evidence="3 4">AUSMDU00012715</strain>
    </source>
</reference>
<dbReference type="InterPro" id="IPR019405">
    <property type="entry name" value="Lactonase_7-beta_prop"/>
</dbReference>
<accession>A0A6G9ZEG3</accession>
<dbReference type="AlphaFoldDB" id="A0A6G9ZEG3"/>
<dbReference type="SUPFAM" id="SSF51004">
    <property type="entry name" value="C-terminal (heme d1) domain of cytochrome cd1-nitrite reductase"/>
    <property type="match status" value="1"/>
</dbReference>
<dbReference type="PANTHER" id="PTHR30344:SF1">
    <property type="entry name" value="6-PHOSPHOGLUCONOLACTONASE"/>
    <property type="match status" value="1"/>
</dbReference>
<sequence>MTVGVPWAAVGRAAVGPRAYLGCYTSDGAGGRGIGIAERDPRTGALTVTSTIDVADPSFLAHSPDGRYLYAVDEGSGPGSVTAVDLHQDPPKVLNTVAVQGNAPTHLCVTPDGGWALTANYDSGSVSVLRIAADGSLGEVTDVSRHNGSGPDPDRQAGPHAHQVLVDPSGRWILAVDLGVDSVYMYRLVDGRLIPHDQVRMAAGSGPRHLCFHPDDRRAYLANELDSTITVCKWFADDGILRPVQAVAADSNTGGPRNYPSEPVVSRDGRILHVANRGHDNIATFGLFDNLLVPLATTPCGGVFPRDLTLDPEGTRLYAANQKSNSVTWLDLDPMTGLPGAASPPLDFPAASCVLFG</sequence>
<protein>
    <submittedName>
        <fullName evidence="3">Beta-propeller fold lactonase family protein</fullName>
    </submittedName>
</protein>
<dbReference type="GO" id="GO:0017057">
    <property type="term" value="F:6-phosphogluconolactonase activity"/>
    <property type="evidence" value="ECO:0007669"/>
    <property type="project" value="TreeGrafter"/>
</dbReference>
<dbReference type="Proteomes" id="UP000500953">
    <property type="component" value="Chromosome"/>
</dbReference>
<dbReference type="InterPro" id="IPR050282">
    <property type="entry name" value="Cycloisomerase_2"/>
</dbReference>
<dbReference type="InterPro" id="IPR015943">
    <property type="entry name" value="WD40/YVTN_repeat-like_dom_sf"/>
</dbReference>
<dbReference type="PANTHER" id="PTHR30344">
    <property type="entry name" value="6-PHOSPHOGLUCONOLACTONASE-RELATED"/>
    <property type="match status" value="1"/>
</dbReference>
<evidence type="ECO:0000256" key="1">
    <source>
        <dbReference type="ARBA" id="ARBA00005564"/>
    </source>
</evidence>
<gene>
    <name evidence="3" type="ORF">F6W96_06330</name>
</gene>
<evidence type="ECO:0000313" key="4">
    <source>
        <dbReference type="Proteomes" id="UP000500953"/>
    </source>
</evidence>
<proteinExistence type="inferred from homology"/>
<comment type="similarity">
    <text evidence="1">Belongs to the cycloisomerase 2 family.</text>
</comment>
<organism evidence="3 4">
    <name type="scientific">Nocardia terpenica</name>
    <dbReference type="NCBI Taxonomy" id="455432"/>
    <lineage>
        <taxon>Bacteria</taxon>
        <taxon>Bacillati</taxon>
        <taxon>Actinomycetota</taxon>
        <taxon>Actinomycetes</taxon>
        <taxon>Mycobacteriales</taxon>
        <taxon>Nocardiaceae</taxon>
        <taxon>Nocardia</taxon>
    </lineage>
</organism>
<evidence type="ECO:0000256" key="2">
    <source>
        <dbReference type="SAM" id="MobiDB-lite"/>
    </source>
</evidence>
<dbReference type="InterPro" id="IPR011048">
    <property type="entry name" value="Haem_d1_sf"/>
</dbReference>
<dbReference type="Gene3D" id="2.130.10.10">
    <property type="entry name" value="YVTN repeat-like/Quinoprotein amine dehydrogenase"/>
    <property type="match status" value="1"/>
</dbReference>
<dbReference type="Pfam" id="PF10282">
    <property type="entry name" value="Lactonase"/>
    <property type="match status" value="1"/>
</dbReference>
<dbReference type="EMBL" id="CP046173">
    <property type="protein sequence ID" value="QIS24019.1"/>
    <property type="molecule type" value="Genomic_DNA"/>
</dbReference>